<gene>
    <name evidence="3" type="ORF">PAECIP111891_03132</name>
</gene>
<organism evidence="3 4">
    <name type="scientific">Paenibacillus allorhizoplanae</name>
    <dbReference type="NCBI Taxonomy" id="2905648"/>
    <lineage>
        <taxon>Bacteria</taxon>
        <taxon>Bacillati</taxon>
        <taxon>Bacillota</taxon>
        <taxon>Bacilli</taxon>
        <taxon>Bacillales</taxon>
        <taxon>Paenibacillaceae</taxon>
        <taxon>Paenibacillus</taxon>
    </lineage>
</organism>
<feature type="compositionally biased region" description="Basic and acidic residues" evidence="1">
    <location>
        <begin position="234"/>
        <end position="251"/>
    </location>
</feature>
<evidence type="ECO:0000313" key="3">
    <source>
        <dbReference type="EMBL" id="CAH1207963.1"/>
    </source>
</evidence>
<evidence type="ECO:0000259" key="2">
    <source>
        <dbReference type="Pfam" id="PF13699"/>
    </source>
</evidence>
<proteinExistence type="predicted"/>
<protein>
    <recommendedName>
        <fullName evidence="2">eCIS core domain-containing protein</fullName>
    </recommendedName>
</protein>
<keyword evidence="4" id="KW-1185">Reference proteome</keyword>
<feature type="region of interest" description="Disordered" evidence="1">
    <location>
        <begin position="228"/>
        <end position="263"/>
    </location>
</feature>
<reference evidence="3" key="1">
    <citation type="submission" date="2022-01" db="EMBL/GenBank/DDBJ databases">
        <authorList>
            <person name="Criscuolo A."/>
        </authorList>
    </citation>
    <scope>NUCLEOTIDE SEQUENCE</scope>
    <source>
        <strain evidence="3">CIP111891</strain>
    </source>
</reference>
<feature type="compositionally biased region" description="Polar residues" evidence="1">
    <location>
        <begin position="21"/>
        <end position="50"/>
    </location>
</feature>
<feature type="domain" description="eCIS core" evidence="2">
    <location>
        <begin position="82"/>
        <end position="147"/>
    </location>
</feature>
<dbReference type="Pfam" id="PF13699">
    <property type="entry name" value="eCIS_core"/>
    <property type="match status" value="1"/>
</dbReference>
<feature type="region of interest" description="Disordered" evidence="1">
    <location>
        <begin position="1"/>
        <end position="85"/>
    </location>
</feature>
<name>A0ABN8GKV7_9BACL</name>
<feature type="compositionally biased region" description="Polar residues" evidence="1">
    <location>
        <begin position="193"/>
        <end position="203"/>
    </location>
</feature>
<feature type="compositionally biased region" description="Polar residues" evidence="1">
    <location>
        <begin position="1"/>
        <end position="13"/>
    </location>
</feature>
<evidence type="ECO:0000256" key="1">
    <source>
        <dbReference type="SAM" id="MobiDB-lite"/>
    </source>
</evidence>
<dbReference type="Proteomes" id="UP000838821">
    <property type="component" value="Unassembled WGS sequence"/>
</dbReference>
<feature type="compositionally biased region" description="Basic and acidic residues" evidence="1">
    <location>
        <begin position="181"/>
        <end position="192"/>
    </location>
</feature>
<feature type="region of interest" description="Disordered" evidence="1">
    <location>
        <begin position="164"/>
        <end position="203"/>
    </location>
</feature>
<accession>A0ABN8GKV7</accession>
<sequence>MSYQSHVKNNQSSEQHDKQKPTNSSAKQTGTADRMSPFSTSHIAQLQRTIGNRAVAQLFRSQAPTPTRSEKPIQTKKNNTGMPDDLKSGVENLSGMSMDSVKVHYNSDKPAQLQALAYAQGNDIHVGPGQEQHLPHEAWHVVQQRQGRVAPTQQAGGVAINDDHGLESEADRMGAKASDLGGERMQMKRSDNDSLVSGEASTSSDTIQKVAATLYDGLDANDPSTYDVGGGHSYADHGAHTTEEQQRERLKSGTAPSGRVSKVPTGKAASKFVSDDKHKAAFTSAYSTLVSKNAPKQKLVGMGTVISVPGAGVGYLRDGTEVTCDQVQLDIQPDNGKLKINTMFPVS</sequence>
<dbReference type="RefSeq" id="WP_236288479.1">
    <property type="nucleotide sequence ID" value="NZ_CAKMMW010000008.1"/>
</dbReference>
<comment type="caution">
    <text evidence="3">The sequence shown here is derived from an EMBL/GenBank/DDBJ whole genome shotgun (WGS) entry which is preliminary data.</text>
</comment>
<dbReference type="EMBL" id="CAKMMW010000008">
    <property type="protein sequence ID" value="CAH1207963.1"/>
    <property type="molecule type" value="Genomic_DNA"/>
</dbReference>
<evidence type="ECO:0000313" key="4">
    <source>
        <dbReference type="Proteomes" id="UP000838821"/>
    </source>
</evidence>
<feature type="compositionally biased region" description="Basic and acidic residues" evidence="1">
    <location>
        <begin position="164"/>
        <end position="174"/>
    </location>
</feature>
<dbReference type="InterPro" id="IPR025295">
    <property type="entry name" value="eCIS_core_dom"/>
</dbReference>